<name>A0A4S2JRA9_9HYME</name>
<dbReference type="Proteomes" id="UP000310200">
    <property type="component" value="Unassembled WGS sequence"/>
</dbReference>
<accession>A0A4S2JRA9</accession>
<dbReference type="STRING" id="300112.A0A4S2JRA9"/>
<comment type="caution">
    <text evidence="1">The sequence shown here is derived from an EMBL/GenBank/DDBJ whole genome shotgun (WGS) entry which is preliminary data.</text>
</comment>
<dbReference type="EMBL" id="QBLH01003340">
    <property type="protein sequence ID" value="TGZ38791.1"/>
    <property type="molecule type" value="Genomic_DNA"/>
</dbReference>
<evidence type="ECO:0000313" key="1">
    <source>
        <dbReference type="EMBL" id="TGZ38791.1"/>
    </source>
</evidence>
<gene>
    <name evidence="1" type="ORF">DBV15_10703</name>
</gene>
<dbReference type="AlphaFoldDB" id="A0A4S2JRA9"/>
<organism evidence="1 2">
    <name type="scientific">Temnothorax longispinosus</name>
    <dbReference type="NCBI Taxonomy" id="300112"/>
    <lineage>
        <taxon>Eukaryota</taxon>
        <taxon>Metazoa</taxon>
        <taxon>Ecdysozoa</taxon>
        <taxon>Arthropoda</taxon>
        <taxon>Hexapoda</taxon>
        <taxon>Insecta</taxon>
        <taxon>Pterygota</taxon>
        <taxon>Neoptera</taxon>
        <taxon>Endopterygota</taxon>
        <taxon>Hymenoptera</taxon>
        <taxon>Apocrita</taxon>
        <taxon>Aculeata</taxon>
        <taxon>Formicoidea</taxon>
        <taxon>Formicidae</taxon>
        <taxon>Myrmicinae</taxon>
        <taxon>Temnothorax</taxon>
    </lineage>
</organism>
<keyword evidence="2" id="KW-1185">Reference proteome</keyword>
<protein>
    <submittedName>
        <fullName evidence="1">Uncharacterized protein</fullName>
    </submittedName>
</protein>
<evidence type="ECO:0000313" key="2">
    <source>
        <dbReference type="Proteomes" id="UP000310200"/>
    </source>
</evidence>
<proteinExistence type="predicted"/>
<reference evidence="1 2" key="1">
    <citation type="journal article" date="2019" name="Philos. Trans. R. Soc. Lond., B, Biol. Sci.">
        <title>Ant behaviour and brain gene expression of defending hosts depend on the ecological success of the intruding social parasite.</title>
        <authorList>
            <person name="Kaur R."/>
            <person name="Stoldt M."/>
            <person name="Jongepier E."/>
            <person name="Feldmeyer B."/>
            <person name="Menzel F."/>
            <person name="Bornberg-Bauer E."/>
            <person name="Foitzik S."/>
        </authorList>
    </citation>
    <scope>NUCLEOTIDE SEQUENCE [LARGE SCALE GENOMIC DNA]</scope>
    <source>
        <tissue evidence="1">Whole body</tissue>
    </source>
</reference>
<sequence length="630" mass="72260">MIFHGSIGELYFRVLRAELSACVPTYEEAPADTMDSSVIYIDIFIYFLRRVVLECFEILSAHKEFYENQAAIIAIQTMLRPVSYTHLDVYKRQGILGKTAFSMERAKFANILHLGLLQLPKDSTKWDDAIAHKKDGSALIILLYYHFLGTQENDVISLESLIARIMLLPKSVPISVSILKPLWLLFAVTSLSHPRPNLVYRYENAVNQMTSILQHSEINEFYTHHIDLVRYCLKCPSISQDLLNRVLNLWLIESDGDIRPLSFSCDKVVHHLLFVIRVGYPKPIVNVAVKGLHHLMQMVKDNTQLVDEVAAIVWRLLPNILSSYSSDYVAHIETVLELANTIRPLTIPIASIISSADNIVNIILKKNTDTKFMTLILTQAYILLDTAMSCETFEVLETYVNNFWLLKQLYKYGFSKERSQLSTTSIKLLTFIIYCQKKSSVKCKKPLTVQIKNLLQLLTYARKSPSCIANGMQFICKLLTLNDDGLAIVLQDITIDIDNKYLINLYEVYHTIHAQTHPISQDVVYQSLVALLHFCNTKATTLMPYLCSILSTCDLIFNVNMQHLSCHFVEFVVTWLHYRKANCHDIPKGYIYKTPFDEVLDKLKEHLVLLDDKGMKDAYLNLQRALSQFE</sequence>